<evidence type="ECO:0000256" key="7">
    <source>
        <dbReference type="ARBA" id="ARBA00022840"/>
    </source>
</evidence>
<dbReference type="NCBIfam" id="TIGR00154">
    <property type="entry name" value="ispE"/>
    <property type="match status" value="1"/>
</dbReference>
<dbReference type="InterPro" id="IPR013750">
    <property type="entry name" value="GHMP_kinase_C_dom"/>
</dbReference>
<evidence type="ECO:0000256" key="8">
    <source>
        <dbReference type="ARBA" id="ARBA00032554"/>
    </source>
</evidence>
<feature type="domain" description="GHMP kinase C-terminal" evidence="11">
    <location>
        <begin position="201"/>
        <end position="269"/>
    </location>
</feature>
<evidence type="ECO:0000256" key="2">
    <source>
        <dbReference type="ARBA" id="ARBA00012052"/>
    </source>
</evidence>
<comment type="pathway">
    <text evidence="9">Isoprenoid biosynthesis; isopentenyl diphosphate biosynthesis via DXP pathway; isopentenyl diphosphate from 1-deoxy-D-xylulose 5-phosphate: step 3/6.</text>
</comment>
<evidence type="ECO:0000256" key="3">
    <source>
        <dbReference type="ARBA" id="ARBA00017473"/>
    </source>
</evidence>
<dbReference type="GO" id="GO:0005524">
    <property type="term" value="F:ATP binding"/>
    <property type="evidence" value="ECO:0007669"/>
    <property type="project" value="UniProtKB-UniRule"/>
</dbReference>
<dbReference type="GO" id="GO:0016114">
    <property type="term" value="P:terpenoid biosynthetic process"/>
    <property type="evidence" value="ECO:0007669"/>
    <property type="project" value="UniProtKB-UniRule"/>
</dbReference>
<sequence>MRAVTRTAPAKINLGLDITGTRADGYHLLETVFQAVSIADTVTVAMTESPEITLTCDVPAVPCSPKNIAWKAAQRYREAAGLQSGVQIQILKRIPMEAGMGGGSTDGAAVLLALQELTGNALPQEKLLEIAVSLGADVPFFLYGGTAYGAGIGEKLEPLPLFSTDCLVIAKGTAGVSTAQAYGAIDALQNPKHPPVQQLRKALEAGGTAAEIAPLCGNLFELAVELEEVQQIRSTMLEQGALCSVMTGSGAAVFGLFPNRESAESACAVLWKQVPFAEVCHTL</sequence>
<evidence type="ECO:0000259" key="11">
    <source>
        <dbReference type="Pfam" id="PF08544"/>
    </source>
</evidence>
<dbReference type="RefSeq" id="WP_021683463.1">
    <property type="nucleotide sequence ID" value="NZ_KI260480.1"/>
</dbReference>
<keyword evidence="7 9" id="KW-0067">ATP-binding</keyword>
<dbReference type="Proteomes" id="UP000016662">
    <property type="component" value="Unassembled WGS sequence"/>
</dbReference>
<evidence type="ECO:0000256" key="4">
    <source>
        <dbReference type="ARBA" id="ARBA00022679"/>
    </source>
</evidence>
<dbReference type="UniPathway" id="UPA00056">
    <property type="reaction ID" value="UER00094"/>
</dbReference>
<dbReference type="Gene3D" id="3.30.70.890">
    <property type="entry name" value="GHMP kinase, C-terminal domain"/>
    <property type="match status" value="1"/>
</dbReference>
<dbReference type="GO" id="GO:0050515">
    <property type="term" value="F:4-(cytidine 5'-diphospho)-2-C-methyl-D-erythritol kinase activity"/>
    <property type="evidence" value="ECO:0007669"/>
    <property type="project" value="UniProtKB-UniRule"/>
</dbReference>
<keyword evidence="4 9" id="KW-0808">Transferase</keyword>
<keyword evidence="5 9" id="KW-0547">Nucleotide-binding</keyword>
<keyword evidence="6 9" id="KW-0418">Kinase</keyword>
<dbReference type="InterPro" id="IPR004424">
    <property type="entry name" value="IspE"/>
</dbReference>
<dbReference type="SUPFAM" id="SSF55060">
    <property type="entry name" value="GHMP Kinase, C-terminal domain"/>
    <property type="match status" value="1"/>
</dbReference>
<evidence type="ECO:0000256" key="6">
    <source>
        <dbReference type="ARBA" id="ARBA00022777"/>
    </source>
</evidence>
<comment type="caution">
    <text evidence="12">The sequence shown here is derived from an EMBL/GenBank/DDBJ whole genome shotgun (WGS) entry which is preliminary data.</text>
</comment>
<evidence type="ECO:0000313" key="13">
    <source>
        <dbReference type="Proteomes" id="UP000016662"/>
    </source>
</evidence>
<protein>
    <recommendedName>
        <fullName evidence="3 9">4-diphosphocytidyl-2-C-methyl-D-erythritol kinase</fullName>
        <shortName evidence="9">CMK</shortName>
        <ecNumber evidence="2 9">2.7.1.148</ecNumber>
    </recommendedName>
    <alternativeName>
        <fullName evidence="8 9">4-(cytidine-5'-diphospho)-2-C-methyl-D-erythritol kinase</fullName>
    </alternativeName>
</protein>
<keyword evidence="13" id="KW-1185">Reference proteome</keyword>
<dbReference type="AlphaFoldDB" id="U2KRL3"/>
<proteinExistence type="inferred from homology"/>
<comment type="function">
    <text evidence="9">Catalyzes the phosphorylation of the position 2 hydroxy group of 4-diphosphocytidyl-2C-methyl-D-erythritol.</text>
</comment>
<feature type="active site" evidence="9">
    <location>
        <position position="137"/>
    </location>
</feature>
<evidence type="ECO:0000259" key="10">
    <source>
        <dbReference type="Pfam" id="PF00288"/>
    </source>
</evidence>
<dbReference type="InterPro" id="IPR006204">
    <property type="entry name" value="GHMP_kinase_N_dom"/>
</dbReference>
<dbReference type="Pfam" id="PF08544">
    <property type="entry name" value="GHMP_kinases_C"/>
    <property type="match status" value="1"/>
</dbReference>
<dbReference type="InterPro" id="IPR036554">
    <property type="entry name" value="GHMP_kinase_C_sf"/>
</dbReference>
<dbReference type="PIRSF" id="PIRSF010376">
    <property type="entry name" value="IspE"/>
    <property type="match status" value="1"/>
</dbReference>
<evidence type="ECO:0000313" key="12">
    <source>
        <dbReference type="EMBL" id="ERJ94720.1"/>
    </source>
</evidence>
<dbReference type="InterPro" id="IPR014721">
    <property type="entry name" value="Ribsml_uS5_D2-typ_fold_subgr"/>
</dbReference>
<feature type="active site" evidence="9">
    <location>
        <position position="11"/>
    </location>
</feature>
<organism evidence="12 13">
    <name type="scientific">Ruminococcus callidus ATCC 27760</name>
    <dbReference type="NCBI Taxonomy" id="411473"/>
    <lineage>
        <taxon>Bacteria</taxon>
        <taxon>Bacillati</taxon>
        <taxon>Bacillota</taxon>
        <taxon>Clostridia</taxon>
        <taxon>Eubacteriales</taxon>
        <taxon>Oscillospiraceae</taxon>
        <taxon>Ruminococcus</taxon>
    </lineage>
</organism>
<dbReference type="EMBL" id="AWVF01000237">
    <property type="protein sequence ID" value="ERJ94720.1"/>
    <property type="molecule type" value="Genomic_DNA"/>
</dbReference>
<dbReference type="Pfam" id="PF00288">
    <property type="entry name" value="GHMP_kinases_N"/>
    <property type="match status" value="1"/>
</dbReference>
<comment type="similarity">
    <text evidence="1 9">Belongs to the GHMP kinase family. IspE subfamily.</text>
</comment>
<evidence type="ECO:0000256" key="9">
    <source>
        <dbReference type="HAMAP-Rule" id="MF_00061"/>
    </source>
</evidence>
<evidence type="ECO:0000256" key="5">
    <source>
        <dbReference type="ARBA" id="ARBA00022741"/>
    </source>
</evidence>
<dbReference type="InterPro" id="IPR020568">
    <property type="entry name" value="Ribosomal_Su5_D2-typ_SF"/>
</dbReference>
<dbReference type="OrthoDB" id="9809438at2"/>
<name>U2KRL3_9FIRM</name>
<dbReference type="SUPFAM" id="SSF54211">
    <property type="entry name" value="Ribosomal protein S5 domain 2-like"/>
    <property type="match status" value="1"/>
</dbReference>
<keyword evidence="9" id="KW-0414">Isoprene biosynthesis</keyword>
<dbReference type="GO" id="GO:0019288">
    <property type="term" value="P:isopentenyl diphosphate biosynthetic process, methylerythritol 4-phosphate pathway"/>
    <property type="evidence" value="ECO:0007669"/>
    <property type="project" value="UniProtKB-UniRule"/>
</dbReference>
<comment type="catalytic activity">
    <reaction evidence="9">
        <text>4-CDP-2-C-methyl-D-erythritol + ATP = 4-CDP-2-C-methyl-D-erythritol 2-phosphate + ADP + H(+)</text>
        <dbReference type="Rhea" id="RHEA:18437"/>
        <dbReference type="ChEBI" id="CHEBI:15378"/>
        <dbReference type="ChEBI" id="CHEBI:30616"/>
        <dbReference type="ChEBI" id="CHEBI:57823"/>
        <dbReference type="ChEBI" id="CHEBI:57919"/>
        <dbReference type="ChEBI" id="CHEBI:456216"/>
        <dbReference type="EC" id="2.7.1.148"/>
    </reaction>
</comment>
<gene>
    <name evidence="9" type="primary">ispE</name>
    <name evidence="12" type="ORF">RUMCAL_01966</name>
</gene>
<dbReference type="STRING" id="411473.RUMCAL_01966"/>
<dbReference type="EC" id="2.7.1.148" evidence="2 9"/>
<dbReference type="Gene3D" id="3.30.230.10">
    <property type="match status" value="1"/>
</dbReference>
<dbReference type="eggNOG" id="COG1947">
    <property type="taxonomic scope" value="Bacteria"/>
</dbReference>
<dbReference type="PANTHER" id="PTHR43527:SF2">
    <property type="entry name" value="4-DIPHOSPHOCYTIDYL-2-C-METHYL-D-ERYTHRITOL KINASE, CHLOROPLASTIC"/>
    <property type="match status" value="1"/>
</dbReference>
<dbReference type="HAMAP" id="MF_00061">
    <property type="entry name" value="IspE"/>
    <property type="match status" value="1"/>
</dbReference>
<feature type="domain" description="GHMP kinase N-terminal" evidence="10">
    <location>
        <begin position="67"/>
        <end position="145"/>
    </location>
</feature>
<feature type="binding site" evidence="9">
    <location>
        <begin position="95"/>
        <end position="105"/>
    </location>
    <ligand>
        <name>ATP</name>
        <dbReference type="ChEBI" id="CHEBI:30616"/>
    </ligand>
</feature>
<reference evidence="12 13" key="1">
    <citation type="submission" date="2013-07" db="EMBL/GenBank/DDBJ databases">
        <authorList>
            <person name="Weinstock G."/>
            <person name="Sodergren E."/>
            <person name="Wylie T."/>
            <person name="Fulton L."/>
            <person name="Fulton R."/>
            <person name="Fronick C."/>
            <person name="O'Laughlin M."/>
            <person name="Godfrey J."/>
            <person name="Miner T."/>
            <person name="Herter B."/>
            <person name="Appelbaum E."/>
            <person name="Cordes M."/>
            <person name="Lek S."/>
            <person name="Wollam A."/>
            <person name="Pepin K.H."/>
            <person name="Palsikar V.B."/>
            <person name="Mitreva M."/>
            <person name="Wilson R.K."/>
        </authorList>
    </citation>
    <scope>NUCLEOTIDE SEQUENCE [LARGE SCALE GENOMIC DNA]</scope>
    <source>
        <strain evidence="12 13">ATCC 27760</strain>
    </source>
</reference>
<dbReference type="PANTHER" id="PTHR43527">
    <property type="entry name" value="4-DIPHOSPHOCYTIDYL-2-C-METHYL-D-ERYTHRITOL KINASE, CHLOROPLASTIC"/>
    <property type="match status" value="1"/>
</dbReference>
<dbReference type="PATRIC" id="fig|411473.3.peg.1623"/>
<accession>U2KRL3</accession>
<dbReference type="HOGENOM" id="CLU_053057_1_1_9"/>
<evidence type="ECO:0000256" key="1">
    <source>
        <dbReference type="ARBA" id="ARBA00009684"/>
    </source>
</evidence>